<protein>
    <submittedName>
        <fullName evidence="1">DUF4920 domain-containing protein</fullName>
    </submittedName>
</protein>
<evidence type="ECO:0000313" key="2">
    <source>
        <dbReference type="Proteomes" id="UP001610063"/>
    </source>
</evidence>
<gene>
    <name evidence="1" type="ORF">ACHKAR_04925</name>
</gene>
<comment type="caution">
    <text evidence="1">The sequence shown here is derived from an EMBL/GenBank/DDBJ whole genome shotgun (WGS) entry which is preliminary data.</text>
</comment>
<evidence type="ECO:0000313" key="1">
    <source>
        <dbReference type="EMBL" id="MFH6982768.1"/>
    </source>
</evidence>
<keyword evidence="2" id="KW-1185">Reference proteome</keyword>
<organism evidence="1 2">
    <name type="scientific">Marinoscillum luteum</name>
    <dbReference type="NCBI Taxonomy" id="861051"/>
    <lineage>
        <taxon>Bacteria</taxon>
        <taxon>Pseudomonadati</taxon>
        <taxon>Bacteroidota</taxon>
        <taxon>Cytophagia</taxon>
        <taxon>Cytophagales</taxon>
        <taxon>Reichenbachiellaceae</taxon>
        <taxon>Marinoscillum</taxon>
    </lineage>
</organism>
<dbReference type="Proteomes" id="UP001610063">
    <property type="component" value="Unassembled WGS sequence"/>
</dbReference>
<dbReference type="PROSITE" id="PS51257">
    <property type="entry name" value="PROKAR_LIPOPROTEIN"/>
    <property type="match status" value="1"/>
</dbReference>
<dbReference type="InterPro" id="IPR032577">
    <property type="entry name" value="DUF4920"/>
</dbReference>
<dbReference type="EMBL" id="JBIPKE010000013">
    <property type="protein sequence ID" value="MFH6982768.1"/>
    <property type="molecule type" value="Genomic_DNA"/>
</dbReference>
<dbReference type="Pfam" id="PF16267">
    <property type="entry name" value="DUF4920"/>
    <property type="match status" value="1"/>
</dbReference>
<proteinExistence type="predicted"/>
<sequence>MNIKKDISRLLSTNWVVLIISGAFFVVGGSSCENKKASWDSFGDPIAPEAAITTDAMLTGVASADSLAVKFEAEITEVCQMKGCWMTLKSADGSPVRVTFKDYGFFVPKDAAGKKVIIEGVALSEVLDEATARHYAEDSGKPFDENADLRQVSVIASGVLIAKEDQL</sequence>
<reference evidence="1 2" key="1">
    <citation type="journal article" date="2013" name="Int. J. Syst. Evol. Microbiol.">
        <title>Marinoscillum luteum sp. nov., isolated from marine sediment.</title>
        <authorList>
            <person name="Cha I.T."/>
            <person name="Park S.J."/>
            <person name="Kim S.J."/>
            <person name="Kim J.G."/>
            <person name="Jung M.Y."/>
            <person name="Shin K.S."/>
            <person name="Kwon K.K."/>
            <person name="Yang S.H."/>
            <person name="Seo Y.S."/>
            <person name="Rhee S.K."/>
        </authorList>
    </citation>
    <scope>NUCLEOTIDE SEQUENCE [LARGE SCALE GENOMIC DNA]</scope>
    <source>
        <strain evidence="1 2">KCTC 23939</strain>
    </source>
</reference>
<name>A0ABW7N598_9BACT</name>
<dbReference type="RefSeq" id="WP_395416414.1">
    <property type="nucleotide sequence ID" value="NZ_JBIPKE010000013.1"/>
</dbReference>
<accession>A0ABW7N598</accession>